<evidence type="ECO:0000259" key="7">
    <source>
        <dbReference type="PROSITE" id="PS50968"/>
    </source>
</evidence>
<dbReference type="Pfam" id="PF02785">
    <property type="entry name" value="Biotin_carb_C"/>
    <property type="match status" value="1"/>
</dbReference>
<evidence type="ECO:0000256" key="5">
    <source>
        <dbReference type="ARBA" id="ARBA00023267"/>
    </source>
</evidence>
<keyword evidence="2" id="KW-0436">Ligase</keyword>
<evidence type="ECO:0000259" key="9">
    <source>
        <dbReference type="PROSITE" id="PS50979"/>
    </source>
</evidence>
<dbReference type="InterPro" id="IPR011053">
    <property type="entry name" value="Single_hybrid_motif"/>
</dbReference>
<dbReference type="SUPFAM" id="SSF51230">
    <property type="entry name" value="Single hybrid motif"/>
    <property type="match status" value="1"/>
</dbReference>
<evidence type="ECO:0000313" key="10">
    <source>
        <dbReference type="EMBL" id="GAA1513837.1"/>
    </source>
</evidence>
<dbReference type="Pfam" id="PF00364">
    <property type="entry name" value="Biotin_lipoyl"/>
    <property type="match status" value="1"/>
</dbReference>
<dbReference type="Gene3D" id="3.30.470.20">
    <property type="entry name" value="ATP-grasp fold, B domain"/>
    <property type="match status" value="1"/>
</dbReference>
<feature type="domain" description="Lipoyl-binding" evidence="7">
    <location>
        <begin position="580"/>
        <end position="655"/>
    </location>
</feature>
<proteinExistence type="predicted"/>
<dbReference type="Pfam" id="PF02786">
    <property type="entry name" value="CPSase_L_D2"/>
    <property type="match status" value="1"/>
</dbReference>
<evidence type="ECO:0000259" key="8">
    <source>
        <dbReference type="PROSITE" id="PS50975"/>
    </source>
</evidence>
<dbReference type="InterPro" id="IPR005482">
    <property type="entry name" value="Biotin_COase_C"/>
</dbReference>
<organism evidence="10 11">
    <name type="scientific">Nocardioides humi</name>
    <dbReference type="NCBI Taxonomy" id="449461"/>
    <lineage>
        <taxon>Bacteria</taxon>
        <taxon>Bacillati</taxon>
        <taxon>Actinomycetota</taxon>
        <taxon>Actinomycetes</taxon>
        <taxon>Propionibacteriales</taxon>
        <taxon>Nocardioidaceae</taxon>
        <taxon>Nocardioides</taxon>
    </lineage>
</organism>
<dbReference type="SUPFAM" id="SSF51246">
    <property type="entry name" value="Rudiment single hybrid motif"/>
    <property type="match status" value="1"/>
</dbReference>
<dbReference type="SMART" id="SM00878">
    <property type="entry name" value="Biotin_carb_C"/>
    <property type="match status" value="1"/>
</dbReference>
<dbReference type="InterPro" id="IPR005481">
    <property type="entry name" value="BC-like_N"/>
</dbReference>
<evidence type="ECO:0000256" key="3">
    <source>
        <dbReference type="ARBA" id="ARBA00022741"/>
    </source>
</evidence>
<feature type="domain" description="ATP-grasp" evidence="8">
    <location>
        <begin position="124"/>
        <end position="312"/>
    </location>
</feature>
<dbReference type="EMBL" id="BAAAOR010000014">
    <property type="protein sequence ID" value="GAA1513837.1"/>
    <property type="molecule type" value="Genomic_DNA"/>
</dbReference>
<keyword evidence="3 6" id="KW-0547">Nucleotide-binding</keyword>
<name>A0ABN2AA56_9ACTN</name>
<evidence type="ECO:0000256" key="2">
    <source>
        <dbReference type="ARBA" id="ARBA00022598"/>
    </source>
</evidence>
<keyword evidence="5" id="KW-0092">Biotin</keyword>
<protein>
    <submittedName>
        <fullName evidence="10">Biotin carboxylase N-terminal domain-containing protein</fullName>
    </submittedName>
</protein>
<dbReference type="SUPFAM" id="SSF56059">
    <property type="entry name" value="Glutathione synthetase ATP-binding domain-like"/>
    <property type="match status" value="1"/>
</dbReference>
<dbReference type="InterPro" id="IPR016185">
    <property type="entry name" value="PreATP-grasp_dom_sf"/>
</dbReference>
<evidence type="ECO:0000256" key="6">
    <source>
        <dbReference type="PROSITE-ProRule" id="PRU00409"/>
    </source>
</evidence>
<dbReference type="PROSITE" id="PS50968">
    <property type="entry name" value="BIOTINYL_LIPOYL"/>
    <property type="match status" value="1"/>
</dbReference>
<dbReference type="InterPro" id="IPR050856">
    <property type="entry name" value="Biotin_carboxylase_complex"/>
</dbReference>
<keyword evidence="4 6" id="KW-0067">ATP-binding</keyword>
<comment type="caution">
    <text evidence="10">The sequence shown here is derived from an EMBL/GenBank/DDBJ whole genome shotgun (WGS) entry which is preliminary data.</text>
</comment>
<dbReference type="PANTHER" id="PTHR18866:SF126">
    <property type="entry name" value="BIOTIN CARBOXYLASE"/>
    <property type="match status" value="1"/>
</dbReference>
<sequence>MLPVTIQRLLVANRGEIARRVFRTCRDLGIETVAVHSDADAGLPFVAEADAAVRLSGNTPAETYLRGELIIDAARRAGADAIHPGYGFLSENADFANAVEAAGLVWVGPAPDSIERMGSKIESKKLMEAAGVPVLGNLTVDTATEDDLPLLVKASAGGGGRGMRVVRSLGELPGEVEKAAAEAESAFGDGTVFVEPYVERGRHVEVQVVGDGKTVIPFGTRDCSLQRRHQKVVEEAPAPGLSAEVERRIQEAARDAAASVDYVGAGTVEFLYDADTEKFYFLEMNTRLQVEHPVTEATCDVDLVALQIAIAEGRSLGDRSDDWPGTRHRGHAIEVRLYAEDPSADYAPQTGRLLEFSVEHDYEFDSPAFGVRVDTGFETGDDVGTFYDAMLAKVIVHASSREKAARLLARTLETARIHGLTTNRDQLVASLRHPAFLDPAGLATSFYADHPETLATAGADDLLPFAGAVALAEHRRTTARVQSRIPAGFRNVAAGPRSTRFGVGGVGGDEVEVLWCGGTAGYRSADREDVTVVAATPAEVVLETDGVTRRYDVRVLTDVVLVDGPRGGSTLRIVPRFVDPATQVAAGSMLAPMPGSVVSVSAAVGDVVQEGQTILVMEAMKMQHTIAAPYAGTVTELSAAAGQQVEAGAVLAVVEATEAAESEGDDA</sequence>
<dbReference type="Pfam" id="PF00289">
    <property type="entry name" value="Biotin_carb_N"/>
    <property type="match status" value="1"/>
</dbReference>
<dbReference type="CDD" id="cd06850">
    <property type="entry name" value="biotinyl_domain"/>
    <property type="match status" value="1"/>
</dbReference>
<dbReference type="SUPFAM" id="SSF52440">
    <property type="entry name" value="PreATP-grasp domain"/>
    <property type="match status" value="1"/>
</dbReference>
<dbReference type="InterPro" id="IPR000089">
    <property type="entry name" value="Biotin_lipoyl"/>
</dbReference>
<comment type="cofactor">
    <cofactor evidence="1">
        <name>biotin</name>
        <dbReference type="ChEBI" id="CHEBI:57586"/>
    </cofactor>
</comment>
<feature type="domain" description="Biotin carboxylation" evidence="9">
    <location>
        <begin position="5"/>
        <end position="452"/>
    </location>
</feature>
<dbReference type="PANTHER" id="PTHR18866">
    <property type="entry name" value="CARBOXYLASE:PYRUVATE/ACETYL-COA/PROPIONYL-COA CARBOXYLASE"/>
    <property type="match status" value="1"/>
</dbReference>
<evidence type="ECO:0000256" key="1">
    <source>
        <dbReference type="ARBA" id="ARBA00001953"/>
    </source>
</evidence>
<dbReference type="InterPro" id="IPR011764">
    <property type="entry name" value="Biotin_carboxylation_dom"/>
</dbReference>
<dbReference type="Proteomes" id="UP001500842">
    <property type="component" value="Unassembled WGS sequence"/>
</dbReference>
<accession>A0ABN2AA56</accession>
<dbReference type="InterPro" id="IPR011761">
    <property type="entry name" value="ATP-grasp"/>
</dbReference>
<dbReference type="PROSITE" id="PS50975">
    <property type="entry name" value="ATP_GRASP"/>
    <property type="match status" value="1"/>
</dbReference>
<gene>
    <name evidence="10" type="ORF">GCM10009788_17820</name>
</gene>
<evidence type="ECO:0000256" key="4">
    <source>
        <dbReference type="ARBA" id="ARBA00022840"/>
    </source>
</evidence>
<dbReference type="PROSITE" id="PS00188">
    <property type="entry name" value="BIOTIN"/>
    <property type="match status" value="1"/>
</dbReference>
<dbReference type="PROSITE" id="PS50979">
    <property type="entry name" value="BC"/>
    <property type="match status" value="1"/>
</dbReference>
<keyword evidence="11" id="KW-1185">Reference proteome</keyword>
<dbReference type="InterPro" id="IPR011054">
    <property type="entry name" value="Rudment_hybrid_motif"/>
</dbReference>
<dbReference type="InterPro" id="IPR001882">
    <property type="entry name" value="Biotin_BS"/>
</dbReference>
<reference evidence="10 11" key="1">
    <citation type="journal article" date="2019" name="Int. J. Syst. Evol. Microbiol.">
        <title>The Global Catalogue of Microorganisms (GCM) 10K type strain sequencing project: providing services to taxonomists for standard genome sequencing and annotation.</title>
        <authorList>
            <consortium name="The Broad Institute Genomics Platform"/>
            <consortium name="The Broad Institute Genome Sequencing Center for Infectious Disease"/>
            <person name="Wu L."/>
            <person name="Ma J."/>
        </authorList>
    </citation>
    <scope>NUCLEOTIDE SEQUENCE [LARGE SCALE GENOMIC DNA]</scope>
    <source>
        <strain evidence="10 11">JCM 14942</strain>
    </source>
</reference>
<dbReference type="PROSITE" id="PS00867">
    <property type="entry name" value="CPSASE_2"/>
    <property type="match status" value="1"/>
</dbReference>
<evidence type="ECO:0000313" key="11">
    <source>
        <dbReference type="Proteomes" id="UP001500842"/>
    </source>
</evidence>
<dbReference type="Gene3D" id="2.40.50.100">
    <property type="match status" value="1"/>
</dbReference>
<dbReference type="InterPro" id="IPR005479">
    <property type="entry name" value="CPAse_ATP-bd"/>
</dbReference>